<evidence type="ECO:0000259" key="8">
    <source>
        <dbReference type="Pfam" id="PF01385"/>
    </source>
</evidence>
<evidence type="ECO:0000256" key="5">
    <source>
        <dbReference type="ARBA" id="ARBA00022833"/>
    </source>
</evidence>
<sequence length="422" mass="46463">MQLRYSFRLYPNGPQRAALARAFGCARVVFNDALRAREEARAAGLPFVASGVLSKALTEAKKRPERAWLGEVSAVVLQQSLRDLDTAYRNFFDGLRDKRPRMGAPRFKSRKDSRQAIRFTANARWSITPGGDLALPKIGDVRVKWSRSLPSVPSTVTVIKDAAGRYFASFVVATDPAADLTRMPQTDTVIGIDLGLTHFAVLSDGRKIDSPRFLRRVEKRLKKAQRALSRKVKGSRNREKARVKVARAHGRVADARREFHHQLSTRVIRENQAVAVEDLAVRALARTRLAKSVHDAGWSQFVAMLEYKAARYGRAFHRIGRFEPTSQVCSACGVQDGPKPLDVREWMCGACGTVLDRDINAAVNVARAAGLAVSACRAQVGPVLVPAQREEAGTHRDGQSTVVGIPGRYAGERKSIDGSSDL</sequence>
<gene>
    <name evidence="11" type="ORF">ACFP0N_28910</name>
</gene>
<dbReference type="InterPro" id="IPR010095">
    <property type="entry name" value="Cas12f1-like_TNB"/>
</dbReference>
<keyword evidence="6" id="KW-0238">DNA-binding</keyword>
<evidence type="ECO:0000256" key="2">
    <source>
        <dbReference type="ARBA" id="ARBA00011044"/>
    </source>
</evidence>
<dbReference type="PANTHER" id="PTHR30405:SF25">
    <property type="entry name" value="RNA-GUIDED DNA ENDONUCLEASE INSQ-RELATED"/>
    <property type="match status" value="1"/>
</dbReference>
<evidence type="ECO:0000256" key="1">
    <source>
        <dbReference type="ARBA" id="ARBA00008761"/>
    </source>
</evidence>
<evidence type="ECO:0000259" key="10">
    <source>
        <dbReference type="Pfam" id="PF12323"/>
    </source>
</evidence>
<dbReference type="NCBIfam" id="NF040570">
    <property type="entry name" value="guided_TnpB"/>
    <property type="match status" value="1"/>
</dbReference>
<keyword evidence="7" id="KW-0233">DNA recombination</keyword>
<feature type="domain" description="Cas12f1-like TNB" evidence="9">
    <location>
        <begin position="298"/>
        <end position="365"/>
    </location>
</feature>
<comment type="similarity">
    <text evidence="1">In the C-terminal section; belongs to the transposase 35 family.</text>
</comment>
<dbReference type="Pfam" id="PF12323">
    <property type="entry name" value="HTH_OrfB_IS605"/>
    <property type="match status" value="1"/>
</dbReference>
<keyword evidence="12" id="KW-1185">Reference proteome</keyword>
<dbReference type="GO" id="GO:0004519">
    <property type="term" value="F:endonuclease activity"/>
    <property type="evidence" value="ECO:0007669"/>
    <property type="project" value="UniProtKB-KW"/>
</dbReference>
<feature type="domain" description="Transposase putative helix-turn-helix" evidence="10">
    <location>
        <begin position="1"/>
        <end position="44"/>
    </location>
</feature>
<feature type="domain" description="Probable transposase IS891/IS1136/IS1341" evidence="8">
    <location>
        <begin position="177"/>
        <end position="286"/>
    </location>
</feature>
<comment type="caution">
    <text evidence="11">The sequence shown here is derived from an EMBL/GenBank/DDBJ whole genome shotgun (WGS) entry which is preliminary data.</text>
</comment>
<evidence type="ECO:0000256" key="4">
    <source>
        <dbReference type="ARBA" id="ARBA00022723"/>
    </source>
</evidence>
<dbReference type="EMBL" id="JBHSOD010000049">
    <property type="protein sequence ID" value="MFC5888997.1"/>
    <property type="molecule type" value="Genomic_DNA"/>
</dbReference>
<dbReference type="RefSeq" id="WP_313762234.1">
    <property type="nucleotide sequence ID" value="NZ_BAAAVH010000009.1"/>
</dbReference>
<accession>A0ABW1F3U7</accession>
<evidence type="ECO:0000256" key="6">
    <source>
        <dbReference type="ARBA" id="ARBA00023125"/>
    </source>
</evidence>
<dbReference type="InterPro" id="IPR021027">
    <property type="entry name" value="Transposase_put_HTH"/>
</dbReference>
<keyword evidence="11" id="KW-0255">Endonuclease</keyword>
<evidence type="ECO:0000259" key="9">
    <source>
        <dbReference type="Pfam" id="PF07282"/>
    </source>
</evidence>
<evidence type="ECO:0000256" key="3">
    <source>
        <dbReference type="ARBA" id="ARBA00022578"/>
    </source>
</evidence>
<dbReference type="InterPro" id="IPR001959">
    <property type="entry name" value="Transposase"/>
</dbReference>
<dbReference type="Pfam" id="PF01385">
    <property type="entry name" value="OrfB_IS605"/>
    <property type="match status" value="1"/>
</dbReference>
<reference evidence="12" key="1">
    <citation type="journal article" date="2019" name="Int. J. Syst. Evol. Microbiol.">
        <title>The Global Catalogue of Microorganisms (GCM) 10K type strain sequencing project: providing services to taxonomists for standard genome sequencing and annotation.</title>
        <authorList>
            <consortium name="The Broad Institute Genomics Platform"/>
            <consortium name="The Broad Institute Genome Sequencing Center for Infectious Disease"/>
            <person name="Wu L."/>
            <person name="Ma J."/>
        </authorList>
    </citation>
    <scope>NUCLEOTIDE SEQUENCE [LARGE SCALE GENOMIC DNA]</scope>
    <source>
        <strain evidence="12">CGMCC 4.1469</strain>
    </source>
</reference>
<dbReference type="InterPro" id="IPR051399">
    <property type="entry name" value="RNA-guided_DNA_endo/Transpos"/>
</dbReference>
<organism evidence="11 12">
    <name type="scientific">Kitasatospora aburaviensis</name>
    <dbReference type="NCBI Taxonomy" id="67265"/>
    <lineage>
        <taxon>Bacteria</taxon>
        <taxon>Bacillati</taxon>
        <taxon>Actinomycetota</taxon>
        <taxon>Actinomycetes</taxon>
        <taxon>Kitasatosporales</taxon>
        <taxon>Streptomycetaceae</taxon>
        <taxon>Kitasatospora</taxon>
    </lineage>
</organism>
<keyword evidence="4" id="KW-0479">Metal-binding</keyword>
<name>A0ABW1F3U7_9ACTN</name>
<comment type="similarity">
    <text evidence="2">In the N-terminal section; belongs to the transposase 2 family.</text>
</comment>
<evidence type="ECO:0000313" key="12">
    <source>
        <dbReference type="Proteomes" id="UP001596067"/>
    </source>
</evidence>
<protein>
    <submittedName>
        <fullName evidence="11">RNA-guided endonuclease InsQ/TnpB family protein</fullName>
    </submittedName>
</protein>
<keyword evidence="5" id="KW-0862">Zinc</keyword>
<keyword evidence="11" id="KW-0378">Hydrolase</keyword>
<dbReference type="Pfam" id="PF07282">
    <property type="entry name" value="Cas12f1-like_TNB"/>
    <property type="match status" value="1"/>
</dbReference>
<evidence type="ECO:0000313" key="11">
    <source>
        <dbReference type="EMBL" id="MFC5888997.1"/>
    </source>
</evidence>
<keyword evidence="11" id="KW-0540">Nuclease</keyword>
<keyword evidence="3" id="KW-0815">Transposition</keyword>
<dbReference type="PANTHER" id="PTHR30405">
    <property type="entry name" value="TRANSPOSASE"/>
    <property type="match status" value="1"/>
</dbReference>
<proteinExistence type="inferred from homology"/>
<dbReference type="Proteomes" id="UP001596067">
    <property type="component" value="Unassembled WGS sequence"/>
</dbReference>
<evidence type="ECO:0000256" key="7">
    <source>
        <dbReference type="ARBA" id="ARBA00023172"/>
    </source>
</evidence>